<dbReference type="RefSeq" id="WP_268041213.1">
    <property type="nucleotide sequence ID" value="NZ_JAPQER010000004.1"/>
</dbReference>
<keyword evidence="2" id="KW-1185">Reference proteome</keyword>
<dbReference type="InterPro" id="IPR036412">
    <property type="entry name" value="HAD-like_sf"/>
</dbReference>
<dbReference type="InterPro" id="IPR023214">
    <property type="entry name" value="HAD_sf"/>
</dbReference>
<dbReference type="InterPro" id="IPR041492">
    <property type="entry name" value="HAD_2"/>
</dbReference>
<dbReference type="GO" id="GO:0016787">
    <property type="term" value="F:hydrolase activity"/>
    <property type="evidence" value="ECO:0007669"/>
    <property type="project" value="UniProtKB-KW"/>
</dbReference>
<dbReference type="Gene3D" id="1.10.150.240">
    <property type="entry name" value="Putative phosphatase, domain 2"/>
    <property type="match status" value="1"/>
</dbReference>
<dbReference type="SFLD" id="SFLDS00003">
    <property type="entry name" value="Haloacid_Dehalogenase"/>
    <property type="match status" value="1"/>
</dbReference>
<dbReference type="PANTHER" id="PTHR43434:SF1">
    <property type="entry name" value="PHOSPHOGLYCOLATE PHOSPHATASE"/>
    <property type="match status" value="1"/>
</dbReference>
<evidence type="ECO:0000313" key="2">
    <source>
        <dbReference type="Proteomes" id="UP001078443"/>
    </source>
</evidence>
<dbReference type="InterPro" id="IPR023198">
    <property type="entry name" value="PGP-like_dom2"/>
</dbReference>
<dbReference type="PANTHER" id="PTHR43434">
    <property type="entry name" value="PHOSPHOGLYCOLATE PHOSPHATASE"/>
    <property type="match status" value="1"/>
</dbReference>
<comment type="caution">
    <text evidence="1">The sequence shown here is derived from an EMBL/GenBank/DDBJ whole genome shotgun (WGS) entry which is preliminary data.</text>
</comment>
<dbReference type="SFLD" id="SFLDG01129">
    <property type="entry name" value="C1.5:_HAD__Beta-PGM__Phosphata"/>
    <property type="match status" value="1"/>
</dbReference>
<gene>
    <name evidence="1" type="ORF">OW763_11105</name>
</gene>
<organism evidence="1 2">
    <name type="scientific">Clostridium aestuarii</name>
    <dbReference type="NCBI Taxonomy" id="338193"/>
    <lineage>
        <taxon>Bacteria</taxon>
        <taxon>Bacillati</taxon>
        <taxon>Bacillota</taxon>
        <taxon>Clostridia</taxon>
        <taxon>Eubacteriales</taxon>
        <taxon>Clostridiaceae</taxon>
        <taxon>Clostridium</taxon>
    </lineage>
</organism>
<keyword evidence="1" id="KW-0378">Hydrolase</keyword>
<dbReference type="Pfam" id="PF13419">
    <property type="entry name" value="HAD_2"/>
    <property type="match status" value="1"/>
</dbReference>
<dbReference type="EMBL" id="JAPQER010000004">
    <property type="protein sequence ID" value="MCY6484889.1"/>
    <property type="molecule type" value="Genomic_DNA"/>
</dbReference>
<dbReference type="NCBIfam" id="TIGR01549">
    <property type="entry name" value="HAD-SF-IA-v1"/>
    <property type="match status" value="1"/>
</dbReference>
<proteinExistence type="predicted"/>
<accession>A0ABT4D0X4</accession>
<dbReference type="SUPFAM" id="SSF56784">
    <property type="entry name" value="HAD-like"/>
    <property type="match status" value="1"/>
</dbReference>
<dbReference type="Gene3D" id="3.40.50.1000">
    <property type="entry name" value="HAD superfamily/HAD-like"/>
    <property type="match status" value="1"/>
</dbReference>
<sequence length="219" mass="25934">MIPFRKIKTIFFDYDGTIHNSMEIYGPAFRKAYNYLVEGGFAEQREWKDEEIQYWLGFTSVEMWKEFLPELSDEIKEKARKTVGYEMKSLIESKKAILYDGAEETLQYLKDKGYHLVFISNCSNYYKDTHNEVFSLDKYFEKLVCAEEHDFIPKYEVLGKVMKEYPDEMVMVGDRKHDMKAGKMNNIYTIGCSYGFALDGELDEADLIIKDIRELKEYF</sequence>
<reference evidence="1" key="1">
    <citation type="submission" date="2022-12" db="EMBL/GenBank/DDBJ databases">
        <authorList>
            <person name="Wang J."/>
        </authorList>
    </citation>
    <scope>NUCLEOTIDE SEQUENCE</scope>
    <source>
        <strain evidence="1">HY-45-18</strain>
    </source>
</reference>
<dbReference type="InterPro" id="IPR050155">
    <property type="entry name" value="HAD-like_hydrolase_sf"/>
</dbReference>
<name>A0ABT4D0X4_9CLOT</name>
<dbReference type="InterPro" id="IPR006439">
    <property type="entry name" value="HAD-SF_hydro_IA"/>
</dbReference>
<evidence type="ECO:0000313" key="1">
    <source>
        <dbReference type="EMBL" id="MCY6484889.1"/>
    </source>
</evidence>
<dbReference type="Proteomes" id="UP001078443">
    <property type="component" value="Unassembled WGS sequence"/>
</dbReference>
<protein>
    <submittedName>
        <fullName evidence="1">HAD family hydrolase</fullName>
    </submittedName>
</protein>